<sequence>MSRNQEFRSRPGPLAHVTDAHLLPDTVGGALSFFNPTRARYEWKAPPGAEGVWPKTSFQWRSRDNRKGRHALVIDKEVSKRTGGPPLTSSLRAVILGLKRMATECPYWDVSYLVAVSFTVGCAIFIACGLFSWLPLVAPSSEFEGESTVAKGVTAFVGATLFQIGAVLLVFEACNENQPGCFGWAVYRALHHDSEAAVGGSDGHDGSAPPGTTWSARPHHEGCSHNYHQRRGHRRHKSTDVPWPKPQRRWEWWPSWDELTNHYIYEVGWLGSMTLALGATVFYVTGICTLPGIYSNMSTELTYGLYSLTYLIGGLLFTVSSVLYILETQPNWYTPAPHLLGWHIGVWNLIGAVGWTLAASLGYCKPSWCTYQSELTLTWASAAFFIGSALLWYEALSKYPVEGHGNRS</sequence>
<dbReference type="EMBL" id="JPKY01000297">
    <property type="protein sequence ID" value="KFH40239.1"/>
    <property type="molecule type" value="Genomic_DNA"/>
</dbReference>
<keyword evidence="1" id="KW-1133">Transmembrane helix</keyword>
<evidence type="ECO:0008006" key="4">
    <source>
        <dbReference type="Google" id="ProtNLM"/>
    </source>
</evidence>
<reference evidence="3" key="1">
    <citation type="journal article" date="2014" name="Genome Announc.">
        <title>Genome sequence and annotation of Acremonium chrysogenum, producer of the beta-lactam antibiotic cephalosporin C.</title>
        <authorList>
            <person name="Terfehr D."/>
            <person name="Dahlmann T.A."/>
            <person name="Specht T."/>
            <person name="Zadra I."/>
            <person name="Kuernsteiner H."/>
            <person name="Kueck U."/>
        </authorList>
    </citation>
    <scope>NUCLEOTIDE SEQUENCE [LARGE SCALE GENOMIC DNA]</scope>
    <source>
        <strain evidence="3">ATCC 11550 / CBS 779.69 / DSM 880 / IAM 14645 / JCM 23072 / IMI 49137</strain>
    </source>
</reference>
<feature type="transmembrane region" description="Helical" evidence="1">
    <location>
        <begin position="346"/>
        <end position="364"/>
    </location>
</feature>
<evidence type="ECO:0000313" key="3">
    <source>
        <dbReference type="Proteomes" id="UP000029964"/>
    </source>
</evidence>
<evidence type="ECO:0000313" key="2">
    <source>
        <dbReference type="EMBL" id="KFH40239.1"/>
    </source>
</evidence>
<organism evidence="2 3">
    <name type="scientific">Hapsidospora chrysogenum (strain ATCC 11550 / CBS 779.69 / DSM 880 / IAM 14645 / JCM 23072 / IMI 49137)</name>
    <name type="common">Acremonium chrysogenum</name>
    <dbReference type="NCBI Taxonomy" id="857340"/>
    <lineage>
        <taxon>Eukaryota</taxon>
        <taxon>Fungi</taxon>
        <taxon>Dikarya</taxon>
        <taxon>Ascomycota</taxon>
        <taxon>Pezizomycotina</taxon>
        <taxon>Sordariomycetes</taxon>
        <taxon>Hypocreomycetidae</taxon>
        <taxon>Hypocreales</taxon>
        <taxon>Bionectriaceae</taxon>
        <taxon>Hapsidospora</taxon>
    </lineage>
</organism>
<dbReference type="STRING" id="857340.A0A086ST07"/>
<name>A0A086ST07_HAPC1</name>
<dbReference type="AlphaFoldDB" id="A0A086ST07"/>
<keyword evidence="1" id="KW-0472">Membrane</keyword>
<protein>
    <recommendedName>
        <fullName evidence="4">Integral membrane protein</fullName>
    </recommendedName>
</protein>
<feature type="transmembrane region" description="Helical" evidence="1">
    <location>
        <begin position="110"/>
        <end position="134"/>
    </location>
</feature>
<dbReference type="HOGENOM" id="CLU_027441_0_0_1"/>
<feature type="transmembrane region" description="Helical" evidence="1">
    <location>
        <begin position="376"/>
        <end position="393"/>
    </location>
</feature>
<keyword evidence="3" id="KW-1185">Reference proteome</keyword>
<gene>
    <name evidence="2" type="ORF">ACRE_090990</name>
</gene>
<proteinExistence type="predicted"/>
<evidence type="ECO:0000256" key="1">
    <source>
        <dbReference type="SAM" id="Phobius"/>
    </source>
</evidence>
<keyword evidence="1" id="KW-0812">Transmembrane</keyword>
<comment type="caution">
    <text evidence="2">The sequence shown here is derived from an EMBL/GenBank/DDBJ whole genome shotgun (WGS) entry which is preliminary data.</text>
</comment>
<dbReference type="Proteomes" id="UP000029964">
    <property type="component" value="Unassembled WGS sequence"/>
</dbReference>
<accession>A0A086ST07</accession>
<feature type="transmembrane region" description="Helical" evidence="1">
    <location>
        <begin position="305"/>
        <end position="326"/>
    </location>
</feature>
<dbReference type="OrthoDB" id="2603at2759"/>
<feature type="transmembrane region" description="Helical" evidence="1">
    <location>
        <begin position="269"/>
        <end position="293"/>
    </location>
</feature>